<accession>A0ABU8LSM5</accession>
<dbReference type="Gene3D" id="1.20.120.1220">
    <property type="match status" value="1"/>
</dbReference>
<evidence type="ECO:0000313" key="5">
    <source>
        <dbReference type="Proteomes" id="UP001368654"/>
    </source>
</evidence>
<keyword evidence="2" id="KW-1133">Transmembrane helix</keyword>
<dbReference type="EC" id="3.4.23.-" evidence="4"/>
<dbReference type="GO" id="GO:0016787">
    <property type="term" value="F:hydrolase activity"/>
    <property type="evidence" value="ECO:0007669"/>
    <property type="project" value="UniProtKB-KW"/>
</dbReference>
<dbReference type="InterPro" id="IPR000045">
    <property type="entry name" value="Prepilin_IV_endopep_pep"/>
</dbReference>
<comment type="caution">
    <text evidence="4">The sequence shown here is derived from an EMBL/GenBank/DDBJ whole genome shotgun (WGS) entry which is preliminary data.</text>
</comment>
<name>A0ABU8LSM5_9MICO</name>
<feature type="transmembrane region" description="Helical" evidence="2">
    <location>
        <begin position="86"/>
        <end position="107"/>
    </location>
</feature>
<dbReference type="RefSeq" id="WP_337337704.1">
    <property type="nucleotide sequence ID" value="NZ_JBBDGL010000002.1"/>
</dbReference>
<dbReference type="Pfam" id="PF01478">
    <property type="entry name" value="Peptidase_A24"/>
    <property type="match status" value="1"/>
</dbReference>
<feature type="transmembrane region" description="Helical" evidence="2">
    <location>
        <begin position="6"/>
        <end position="27"/>
    </location>
</feature>
<feature type="transmembrane region" description="Helical" evidence="2">
    <location>
        <begin position="182"/>
        <end position="212"/>
    </location>
</feature>
<feature type="transmembrane region" description="Helical" evidence="2">
    <location>
        <begin position="119"/>
        <end position="137"/>
    </location>
</feature>
<evidence type="ECO:0000256" key="1">
    <source>
        <dbReference type="ARBA" id="ARBA00005801"/>
    </source>
</evidence>
<protein>
    <submittedName>
        <fullName evidence="4">A24 family peptidase</fullName>
        <ecNumber evidence="4">3.4.23.-</ecNumber>
    </submittedName>
</protein>
<gene>
    <name evidence="4" type="ORF">WDU96_06545</name>
</gene>
<evidence type="ECO:0000256" key="2">
    <source>
        <dbReference type="SAM" id="Phobius"/>
    </source>
</evidence>
<dbReference type="InterPro" id="IPR050882">
    <property type="entry name" value="Prepilin_peptidase/N-MTase"/>
</dbReference>
<proteinExistence type="inferred from homology"/>
<comment type="similarity">
    <text evidence="1">Belongs to the peptidase A24 family.</text>
</comment>
<evidence type="ECO:0000259" key="3">
    <source>
        <dbReference type="Pfam" id="PF01478"/>
    </source>
</evidence>
<dbReference type="EMBL" id="JBBDGL010000002">
    <property type="protein sequence ID" value="MEJ1155256.1"/>
    <property type="molecule type" value="Genomic_DNA"/>
</dbReference>
<dbReference type="Proteomes" id="UP001368654">
    <property type="component" value="Unassembled WGS sequence"/>
</dbReference>
<feature type="domain" description="Prepilin type IV endopeptidase peptidase" evidence="3">
    <location>
        <begin position="97"/>
        <end position="207"/>
    </location>
</feature>
<keyword evidence="5" id="KW-1185">Reference proteome</keyword>
<sequence length="246" mass="25928">MTPATAFLLVLLTTAGLAVGYLLNGVVARVQPRLEPSPERTRLRPTAHMHAWPRRTAVMLITPLSFVGVTWFFVSDADPSRANEVWSLAVTIVAFLYFAAVSIALTFIDLATHRLPNALVLPCYPVGAALLGCASLLVGDWQAVLTAVAGMVILFSFYFTLRSLQPRGMGGGDVKLAGVIGMYLGWLGWTALAVGAFAAFLLGGAVGVALILGGRASRTTALPFGPWMLAGAWVGIALSNSTLLVS</sequence>
<feature type="transmembrane region" description="Helical" evidence="2">
    <location>
        <begin position="143"/>
        <end position="161"/>
    </location>
</feature>
<dbReference type="PANTHER" id="PTHR30487:SF0">
    <property type="entry name" value="PREPILIN LEADER PEPTIDASE_N-METHYLTRANSFERASE-RELATED"/>
    <property type="match status" value="1"/>
</dbReference>
<feature type="transmembrane region" description="Helical" evidence="2">
    <location>
        <begin position="57"/>
        <end position="74"/>
    </location>
</feature>
<keyword evidence="2" id="KW-0812">Transmembrane</keyword>
<dbReference type="PANTHER" id="PTHR30487">
    <property type="entry name" value="TYPE 4 PREPILIN-LIKE PROTEINS LEADER PEPTIDE-PROCESSING ENZYME"/>
    <property type="match status" value="1"/>
</dbReference>
<reference evidence="4 5" key="1">
    <citation type="submission" date="2024-02" db="EMBL/GenBank/DDBJ databases">
        <authorList>
            <person name="Saticioglu I.B."/>
        </authorList>
    </citation>
    <scope>NUCLEOTIDE SEQUENCE [LARGE SCALE GENOMIC DNA]</scope>
    <source>
        <strain evidence="4 5">Mu-86</strain>
    </source>
</reference>
<keyword evidence="4" id="KW-0378">Hydrolase</keyword>
<feature type="transmembrane region" description="Helical" evidence="2">
    <location>
        <begin position="224"/>
        <end position="245"/>
    </location>
</feature>
<keyword evidence="2" id="KW-0472">Membrane</keyword>
<organism evidence="4 5">
    <name type="scientific">Microbacterium marmarense</name>
    <dbReference type="NCBI Taxonomy" id="3122051"/>
    <lineage>
        <taxon>Bacteria</taxon>
        <taxon>Bacillati</taxon>
        <taxon>Actinomycetota</taxon>
        <taxon>Actinomycetes</taxon>
        <taxon>Micrococcales</taxon>
        <taxon>Microbacteriaceae</taxon>
        <taxon>Microbacterium</taxon>
    </lineage>
</organism>
<evidence type="ECO:0000313" key="4">
    <source>
        <dbReference type="EMBL" id="MEJ1155256.1"/>
    </source>
</evidence>